<accession>A0A2U2BAU8</accession>
<dbReference type="GO" id="GO:0015562">
    <property type="term" value="F:efflux transmembrane transporter activity"/>
    <property type="evidence" value="ECO:0007669"/>
    <property type="project" value="TreeGrafter"/>
</dbReference>
<feature type="transmembrane region" description="Helical" evidence="1">
    <location>
        <begin position="6"/>
        <end position="28"/>
    </location>
</feature>
<reference evidence="2 3" key="1">
    <citation type="submission" date="2018-05" db="EMBL/GenBank/DDBJ databases">
        <title>Marinilabilia rubrum sp. nov., isolated from saltern sediment.</title>
        <authorList>
            <person name="Zhang R."/>
        </authorList>
    </citation>
    <scope>NUCLEOTIDE SEQUENCE [LARGE SCALE GENOMIC DNA]</scope>
    <source>
        <strain evidence="2 3">WTE16</strain>
    </source>
</reference>
<dbReference type="EMBL" id="QEWP01000004">
    <property type="protein sequence ID" value="PWE00195.1"/>
    <property type="molecule type" value="Genomic_DNA"/>
</dbReference>
<dbReference type="OrthoDB" id="1114717at2"/>
<keyword evidence="3" id="KW-1185">Reference proteome</keyword>
<dbReference type="RefSeq" id="WP_109263818.1">
    <property type="nucleotide sequence ID" value="NZ_QEWP01000004.1"/>
</dbReference>
<evidence type="ECO:0000313" key="2">
    <source>
        <dbReference type="EMBL" id="PWE00195.1"/>
    </source>
</evidence>
<sequence>MNRKLLIVLAAVGILVLGAAIMFFLFSLKEEPQKNVKPQPDIYVKAETVAYKDLQAVITSSGRLHAFNEVVVSAEVSGRLKEGAVPFRNGQTFSRGQVIAKVDNPEFPLSVKARKSSFLQTLAAILPDIKMDYPDSFESWQTFFDKININEPMPELPEPASSKERIFLASRNILSSYYTILGDEARLEKYQIRAPFPGAFNSVARDPGVVVNMGTQLATIVRTDLYELEVPVVMEEVKMLEVGDSVSVSAENIDQTWKGKISRIGSVVNPSSQAVSVFISVPGVKGLYDGMYLTARLYGDVLEGVMEMPRNAVFTRNHVYTLEEKRLVDKTINIVKRNPETVYFRGLDTGDELVVEPLLNVTGNPNYKKLR</sequence>
<proteinExistence type="predicted"/>
<organism evidence="2 3">
    <name type="scientific">Marinilabilia rubra</name>
    <dbReference type="NCBI Taxonomy" id="2162893"/>
    <lineage>
        <taxon>Bacteria</taxon>
        <taxon>Pseudomonadati</taxon>
        <taxon>Bacteroidota</taxon>
        <taxon>Bacteroidia</taxon>
        <taxon>Marinilabiliales</taxon>
        <taxon>Marinilabiliaceae</taxon>
        <taxon>Marinilabilia</taxon>
    </lineage>
</organism>
<keyword evidence="1" id="KW-0812">Transmembrane</keyword>
<comment type="caution">
    <text evidence="2">The sequence shown here is derived from an EMBL/GenBank/DDBJ whole genome shotgun (WGS) entry which is preliminary data.</text>
</comment>
<protein>
    <submittedName>
        <fullName evidence="2">RND transporter</fullName>
    </submittedName>
</protein>
<name>A0A2U2BAU8_9BACT</name>
<dbReference type="Gene3D" id="2.40.30.170">
    <property type="match status" value="1"/>
</dbReference>
<dbReference type="Proteomes" id="UP000244956">
    <property type="component" value="Unassembled WGS sequence"/>
</dbReference>
<keyword evidence="1" id="KW-1133">Transmembrane helix</keyword>
<gene>
    <name evidence="2" type="ORF">DDZ16_07540</name>
</gene>
<evidence type="ECO:0000256" key="1">
    <source>
        <dbReference type="SAM" id="Phobius"/>
    </source>
</evidence>
<evidence type="ECO:0000313" key="3">
    <source>
        <dbReference type="Proteomes" id="UP000244956"/>
    </source>
</evidence>
<dbReference type="GO" id="GO:1990281">
    <property type="term" value="C:efflux pump complex"/>
    <property type="evidence" value="ECO:0007669"/>
    <property type="project" value="TreeGrafter"/>
</dbReference>
<keyword evidence="1" id="KW-0472">Membrane</keyword>
<dbReference type="PANTHER" id="PTHR30469">
    <property type="entry name" value="MULTIDRUG RESISTANCE PROTEIN MDTA"/>
    <property type="match status" value="1"/>
</dbReference>
<dbReference type="AlphaFoldDB" id="A0A2U2BAU8"/>